<dbReference type="InterPro" id="IPR044643">
    <property type="entry name" value="TrpF_fam"/>
</dbReference>
<evidence type="ECO:0000256" key="5">
    <source>
        <dbReference type="ARBA" id="ARBA00022605"/>
    </source>
</evidence>
<evidence type="ECO:0000256" key="7">
    <source>
        <dbReference type="ARBA" id="ARBA00023141"/>
    </source>
</evidence>
<dbReference type="EC" id="5.3.1.24" evidence="3 9"/>
<dbReference type="NCBIfam" id="NF002301">
    <property type="entry name" value="PRK01222.2-1"/>
    <property type="match status" value="1"/>
</dbReference>
<dbReference type="GO" id="GO:0000162">
    <property type="term" value="P:L-tryptophan biosynthetic process"/>
    <property type="evidence" value="ECO:0007669"/>
    <property type="project" value="UniProtKB-UniRule"/>
</dbReference>
<dbReference type="AlphaFoldDB" id="A0A179T1A0"/>
<evidence type="ECO:0000256" key="3">
    <source>
        <dbReference type="ARBA" id="ARBA00012572"/>
    </source>
</evidence>
<evidence type="ECO:0000313" key="12">
    <source>
        <dbReference type="Proteomes" id="UP000078534"/>
    </source>
</evidence>
<comment type="pathway">
    <text evidence="2 9">Amino-acid biosynthesis; L-tryptophan biosynthesis; L-tryptophan from chorismate: step 3/5.</text>
</comment>
<keyword evidence="5 9" id="KW-0028">Amino-acid biosynthesis</keyword>
<evidence type="ECO:0000256" key="4">
    <source>
        <dbReference type="ARBA" id="ARBA00022272"/>
    </source>
</evidence>
<dbReference type="CDD" id="cd00405">
    <property type="entry name" value="PRAI"/>
    <property type="match status" value="1"/>
</dbReference>
<dbReference type="HAMAP" id="MF_00135">
    <property type="entry name" value="PRAI"/>
    <property type="match status" value="1"/>
</dbReference>
<dbReference type="PANTHER" id="PTHR42894">
    <property type="entry name" value="N-(5'-PHOSPHORIBOSYL)ANTHRANILATE ISOMERASE"/>
    <property type="match status" value="1"/>
</dbReference>
<dbReference type="PANTHER" id="PTHR42894:SF1">
    <property type="entry name" value="N-(5'-PHOSPHORIBOSYL)ANTHRANILATE ISOMERASE"/>
    <property type="match status" value="1"/>
</dbReference>
<dbReference type="STRING" id="152268.A6K24_21670"/>
<dbReference type="OrthoDB" id="9786954at2"/>
<keyword evidence="6 9" id="KW-0822">Tryptophan biosynthesis</keyword>
<evidence type="ECO:0000256" key="2">
    <source>
        <dbReference type="ARBA" id="ARBA00004664"/>
    </source>
</evidence>
<sequence length="218" mass="24612">MPKPLLKFCGIRSLDDLKIVSSSQAEYIGLIFAESKRRVDPKIVKTWLKEVDITAKKLVAVFVNPTANELADVLTNLPIDVIQFHGNESYEDIKKVKETFAVTVWKALHHHSKTIEEMHSFKNIVDGFVIDSRMKGQWGGTGVSFDWSAVPHYIKFSRDTSKLCFIAGGVNESNIGKLLTYHPQGIDLSSGIEVDNKKSKDKIERIEERVLQNVNISR</sequence>
<comment type="catalytic activity">
    <reaction evidence="1 9">
        <text>N-(5-phospho-beta-D-ribosyl)anthranilate = 1-(2-carboxyphenylamino)-1-deoxy-D-ribulose 5-phosphate</text>
        <dbReference type="Rhea" id="RHEA:21540"/>
        <dbReference type="ChEBI" id="CHEBI:18277"/>
        <dbReference type="ChEBI" id="CHEBI:58613"/>
        <dbReference type="EC" id="5.3.1.24"/>
    </reaction>
</comment>
<protein>
    <recommendedName>
        <fullName evidence="4 9">N-(5'-phosphoribosyl)anthranilate isomerase</fullName>
        <shortName evidence="9">PRAI</shortName>
        <ecNumber evidence="3 9">5.3.1.24</ecNumber>
    </recommendedName>
</protein>
<dbReference type="SUPFAM" id="SSF51366">
    <property type="entry name" value="Ribulose-phoshate binding barrel"/>
    <property type="match status" value="1"/>
</dbReference>
<dbReference type="Proteomes" id="UP000078534">
    <property type="component" value="Unassembled WGS sequence"/>
</dbReference>
<evidence type="ECO:0000256" key="9">
    <source>
        <dbReference type="HAMAP-Rule" id="MF_00135"/>
    </source>
</evidence>
<comment type="similarity">
    <text evidence="9">Belongs to the TrpF family.</text>
</comment>
<dbReference type="RefSeq" id="WP_066331939.1">
    <property type="nucleotide sequence ID" value="NZ_LWSG01000013.1"/>
</dbReference>
<proteinExistence type="inferred from homology"/>
<comment type="caution">
    <text evidence="11">The sequence shown here is derived from an EMBL/GenBank/DDBJ whole genome shotgun (WGS) entry which is preliminary data.</text>
</comment>
<dbReference type="UniPathway" id="UPA00035">
    <property type="reaction ID" value="UER00042"/>
</dbReference>
<dbReference type="Gene3D" id="3.20.20.70">
    <property type="entry name" value="Aldolase class I"/>
    <property type="match status" value="1"/>
</dbReference>
<accession>A0A179T1A0</accession>
<dbReference type="EMBL" id="LWSG01000013">
    <property type="protein sequence ID" value="OAS86332.1"/>
    <property type="molecule type" value="Genomic_DNA"/>
</dbReference>
<evidence type="ECO:0000256" key="8">
    <source>
        <dbReference type="ARBA" id="ARBA00023235"/>
    </source>
</evidence>
<organism evidence="11 12">
    <name type="scientific">Metabacillus litoralis</name>
    <dbReference type="NCBI Taxonomy" id="152268"/>
    <lineage>
        <taxon>Bacteria</taxon>
        <taxon>Bacillati</taxon>
        <taxon>Bacillota</taxon>
        <taxon>Bacilli</taxon>
        <taxon>Bacillales</taxon>
        <taxon>Bacillaceae</taxon>
        <taxon>Metabacillus</taxon>
    </lineage>
</organism>
<keyword evidence="8 9" id="KW-0413">Isomerase</keyword>
<evidence type="ECO:0000313" key="11">
    <source>
        <dbReference type="EMBL" id="OAS86332.1"/>
    </source>
</evidence>
<name>A0A179T1A0_9BACI</name>
<keyword evidence="7 9" id="KW-0057">Aromatic amino acid biosynthesis</keyword>
<evidence type="ECO:0000259" key="10">
    <source>
        <dbReference type="Pfam" id="PF00697"/>
    </source>
</evidence>
<dbReference type="Pfam" id="PF00697">
    <property type="entry name" value="PRAI"/>
    <property type="match status" value="1"/>
</dbReference>
<evidence type="ECO:0000256" key="6">
    <source>
        <dbReference type="ARBA" id="ARBA00022822"/>
    </source>
</evidence>
<reference evidence="12" key="1">
    <citation type="submission" date="2016-04" db="EMBL/GenBank/DDBJ databases">
        <authorList>
            <person name="Lyu Z."/>
            <person name="Lyu W."/>
        </authorList>
    </citation>
    <scope>NUCLEOTIDE SEQUENCE [LARGE SCALE GENOMIC DNA]</scope>
    <source>
        <strain evidence="12">C44</strain>
    </source>
</reference>
<dbReference type="InterPro" id="IPR011060">
    <property type="entry name" value="RibuloseP-bd_barrel"/>
</dbReference>
<keyword evidence="12" id="KW-1185">Reference proteome</keyword>
<dbReference type="InterPro" id="IPR013785">
    <property type="entry name" value="Aldolase_TIM"/>
</dbReference>
<dbReference type="GO" id="GO:0004640">
    <property type="term" value="F:phosphoribosylanthranilate isomerase activity"/>
    <property type="evidence" value="ECO:0007669"/>
    <property type="project" value="UniProtKB-UniRule"/>
</dbReference>
<gene>
    <name evidence="9" type="primary">trpF</name>
    <name evidence="11" type="ORF">A6K24_21670</name>
</gene>
<feature type="domain" description="N-(5'phosphoribosyl) anthranilate isomerase (PRAI)" evidence="10">
    <location>
        <begin position="7"/>
        <end position="208"/>
    </location>
</feature>
<dbReference type="InterPro" id="IPR001240">
    <property type="entry name" value="PRAI_dom"/>
</dbReference>
<evidence type="ECO:0000256" key="1">
    <source>
        <dbReference type="ARBA" id="ARBA00001164"/>
    </source>
</evidence>